<feature type="region of interest" description="Disordered" evidence="8">
    <location>
        <begin position="1"/>
        <end position="24"/>
    </location>
</feature>
<feature type="transmembrane region" description="Helical" evidence="9">
    <location>
        <begin position="776"/>
        <end position="796"/>
    </location>
</feature>
<evidence type="ECO:0000256" key="8">
    <source>
        <dbReference type="SAM" id="MobiDB-lite"/>
    </source>
</evidence>
<evidence type="ECO:0000256" key="3">
    <source>
        <dbReference type="ARBA" id="ARBA00022448"/>
    </source>
</evidence>
<dbReference type="EMBL" id="BRYB01001949">
    <property type="protein sequence ID" value="GMI36948.1"/>
    <property type="molecule type" value="Genomic_DNA"/>
</dbReference>
<evidence type="ECO:0000256" key="9">
    <source>
        <dbReference type="SAM" id="Phobius"/>
    </source>
</evidence>
<dbReference type="Gene3D" id="1.20.58.340">
    <property type="entry name" value="Magnesium transport protein CorA, transmembrane region"/>
    <property type="match status" value="2"/>
</dbReference>
<feature type="compositionally biased region" description="Polar residues" evidence="8">
    <location>
        <begin position="98"/>
        <end position="110"/>
    </location>
</feature>
<dbReference type="SUPFAM" id="SSF47473">
    <property type="entry name" value="EF-hand"/>
    <property type="match status" value="1"/>
</dbReference>
<dbReference type="PANTHER" id="PTHR46494">
    <property type="entry name" value="CORA FAMILY METAL ION TRANSPORTER (EUROFUNG)"/>
    <property type="match status" value="1"/>
</dbReference>
<feature type="transmembrane region" description="Helical" evidence="9">
    <location>
        <begin position="736"/>
        <end position="756"/>
    </location>
</feature>
<sequence>MLGRKQGSVMLHDRRTGKESSVLEKMSSMPRSFWMSLAMNHVILQPYYEEETGTEETGTEETGTVSDSFSSSSPGRKNSLHESDILSNLPPEPPSRSGAPSTSAGPTMDSLMSSAASFNRDFLKQDTYDTSFQHLYRAFHALDHDGNGVADARELTACLLSQEFDFTAYPAPYCVLLGLTQNRNVTPEEAADLSKDPSRMYDWEITFPVFVMLVRSLKFHLLLDPIVTKKMFKELRLSRLLGLSAHVRFLRKLEIRKEKQQSTLRKMPESELELIRSCGTDKTDDDGDEMDDVGSNFAIEDPKSSLRLIFADVNSAVDEVEVASADEVVAAAHDLGVNITVCDYRIDKMTLRSNINRRVEPLYQFLLQEARPEFAKVRWINVESFDALSLLLVTTMQNVHPLATKDILSLDQQPTKLTEFLENESDEIDASASDPNKTNRHNTTGHFSIILPVLRLSRTARKSLSKAKRLIKKRTALRQLTRLKTSGIVKENAGWLKGFIKNHEDAISSLKLGRDPSDLKLDVESARVCVLLSGPPDYDTLVSFSTPWHSRKQAREDMEVDSDSDSDDEEEEEDSDALMADKQIKSDLLGTFWRQDASLKKDFSFIRSGDANWLLCSMLTSVVEDIIPIIYAYRLQLEIMQDRFNSEGLGEDGYLLKIHSCQREIEWVQRKVKPIKRIVRHMIDDVRIGAEISHYLEDVEDTVVSCTEDLTSVINLISVMKTEFESFQDRRLNNMLGVLTFCTVCILPAQFLSGMYGMNFVDENGDPAMPELTWKYGYAMFLTVSLVSLVLIFVYFKWKLKVI</sequence>
<feature type="region of interest" description="Disordered" evidence="8">
    <location>
        <begin position="553"/>
        <end position="577"/>
    </location>
</feature>
<keyword evidence="7 9" id="KW-0472">Membrane</keyword>
<gene>
    <name evidence="11" type="ORF">TeGR_g10389</name>
</gene>
<feature type="region of interest" description="Disordered" evidence="8">
    <location>
        <begin position="50"/>
        <end position="110"/>
    </location>
</feature>
<comment type="similarity">
    <text evidence="2">Belongs to the CorA metal ion transporter (MIT) (TC 1.A.35) family.</text>
</comment>
<organism evidence="11 12">
    <name type="scientific">Tetraparma gracilis</name>
    <dbReference type="NCBI Taxonomy" id="2962635"/>
    <lineage>
        <taxon>Eukaryota</taxon>
        <taxon>Sar</taxon>
        <taxon>Stramenopiles</taxon>
        <taxon>Ochrophyta</taxon>
        <taxon>Bolidophyceae</taxon>
        <taxon>Parmales</taxon>
        <taxon>Triparmaceae</taxon>
        <taxon>Tetraparma</taxon>
    </lineage>
</organism>
<keyword evidence="6 9" id="KW-1133">Transmembrane helix</keyword>
<dbReference type="PROSITE" id="PS50222">
    <property type="entry name" value="EF_HAND_2"/>
    <property type="match status" value="1"/>
</dbReference>
<dbReference type="Proteomes" id="UP001165060">
    <property type="component" value="Unassembled WGS sequence"/>
</dbReference>
<dbReference type="InterPro" id="IPR011992">
    <property type="entry name" value="EF-hand-dom_pair"/>
</dbReference>
<feature type="compositionally biased region" description="Acidic residues" evidence="8">
    <location>
        <begin position="50"/>
        <end position="59"/>
    </location>
</feature>
<dbReference type="Gene3D" id="3.30.460.20">
    <property type="entry name" value="CorA soluble domain-like"/>
    <property type="match status" value="1"/>
</dbReference>
<name>A0ABQ6N101_9STRA</name>
<feature type="compositionally biased region" description="Acidic residues" evidence="8">
    <location>
        <begin position="558"/>
        <end position="576"/>
    </location>
</feature>
<dbReference type="InterPro" id="IPR045861">
    <property type="entry name" value="CorA_cytoplasmic_dom"/>
</dbReference>
<evidence type="ECO:0000256" key="1">
    <source>
        <dbReference type="ARBA" id="ARBA00004651"/>
    </source>
</evidence>
<feature type="transmembrane region" description="Helical" evidence="9">
    <location>
        <begin position="611"/>
        <end position="633"/>
    </location>
</feature>
<dbReference type="InterPro" id="IPR002048">
    <property type="entry name" value="EF_hand_dom"/>
</dbReference>
<evidence type="ECO:0000256" key="7">
    <source>
        <dbReference type="ARBA" id="ARBA00023136"/>
    </source>
</evidence>
<evidence type="ECO:0000256" key="6">
    <source>
        <dbReference type="ARBA" id="ARBA00022989"/>
    </source>
</evidence>
<reference evidence="11 12" key="1">
    <citation type="journal article" date="2023" name="Commun. Biol.">
        <title>Genome analysis of Parmales, the sister group of diatoms, reveals the evolutionary specialization of diatoms from phago-mixotrophs to photoautotrophs.</title>
        <authorList>
            <person name="Ban H."/>
            <person name="Sato S."/>
            <person name="Yoshikawa S."/>
            <person name="Yamada K."/>
            <person name="Nakamura Y."/>
            <person name="Ichinomiya M."/>
            <person name="Sato N."/>
            <person name="Blanc-Mathieu R."/>
            <person name="Endo H."/>
            <person name="Kuwata A."/>
            <person name="Ogata H."/>
        </authorList>
    </citation>
    <scope>NUCLEOTIDE SEQUENCE [LARGE SCALE GENOMIC DNA]</scope>
</reference>
<keyword evidence="3" id="KW-0813">Transport</keyword>
<dbReference type="PANTHER" id="PTHR46494:SF1">
    <property type="entry name" value="CORA FAMILY METAL ION TRANSPORTER (EUROFUNG)"/>
    <property type="match status" value="1"/>
</dbReference>
<evidence type="ECO:0000256" key="2">
    <source>
        <dbReference type="ARBA" id="ARBA00009765"/>
    </source>
</evidence>
<keyword evidence="5 9" id="KW-0812">Transmembrane</keyword>
<feature type="compositionally biased region" description="Basic and acidic residues" evidence="8">
    <location>
        <begin position="11"/>
        <end position="22"/>
    </location>
</feature>
<evidence type="ECO:0000313" key="12">
    <source>
        <dbReference type="Proteomes" id="UP001165060"/>
    </source>
</evidence>
<dbReference type="SUPFAM" id="SSF144083">
    <property type="entry name" value="Magnesium transport protein CorA, transmembrane region"/>
    <property type="match status" value="1"/>
</dbReference>
<feature type="compositionally biased region" description="Low complexity" evidence="8">
    <location>
        <begin position="60"/>
        <end position="73"/>
    </location>
</feature>
<evidence type="ECO:0000256" key="4">
    <source>
        <dbReference type="ARBA" id="ARBA00022475"/>
    </source>
</evidence>
<keyword evidence="4" id="KW-1003">Cell membrane</keyword>
<evidence type="ECO:0000256" key="5">
    <source>
        <dbReference type="ARBA" id="ARBA00022692"/>
    </source>
</evidence>
<accession>A0ABQ6N101</accession>
<evidence type="ECO:0000259" key="10">
    <source>
        <dbReference type="PROSITE" id="PS50222"/>
    </source>
</evidence>
<proteinExistence type="inferred from homology"/>
<feature type="domain" description="EF-hand" evidence="10">
    <location>
        <begin position="130"/>
        <end position="165"/>
    </location>
</feature>
<dbReference type="Pfam" id="PF01544">
    <property type="entry name" value="CorA"/>
    <property type="match status" value="1"/>
</dbReference>
<dbReference type="InterPro" id="IPR045863">
    <property type="entry name" value="CorA_TM1_TM2"/>
</dbReference>
<comment type="subcellular location">
    <subcellularLocation>
        <location evidence="1">Cell membrane</location>
        <topology evidence="1">Multi-pass membrane protein</topology>
    </subcellularLocation>
</comment>
<dbReference type="InterPro" id="IPR002523">
    <property type="entry name" value="MgTranspt_CorA/ZnTranspt_ZntB"/>
</dbReference>
<dbReference type="SUPFAM" id="SSF143865">
    <property type="entry name" value="CorA soluble domain-like"/>
    <property type="match status" value="1"/>
</dbReference>
<evidence type="ECO:0000313" key="11">
    <source>
        <dbReference type="EMBL" id="GMI36948.1"/>
    </source>
</evidence>
<protein>
    <recommendedName>
        <fullName evidence="10">EF-hand domain-containing protein</fullName>
    </recommendedName>
</protein>
<keyword evidence="12" id="KW-1185">Reference proteome</keyword>
<comment type="caution">
    <text evidence="11">The sequence shown here is derived from an EMBL/GenBank/DDBJ whole genome shotgun (WGS) entry which is preliminary data.</text>
</comment>